<sequence>MGILYRRGTKAMNDLVVGHVIEVVNEDDLRLFLIVLHRSGVTSRADTIFLFGSSSLASRFSFVIEEENESFFKLIRHYDDSSGSKGLLDSVLSFDSTRFWKSGKKDESEPRVVLHINEGKQLWGIRRLSNAMLTEIVRATMQHKKRSSIPESGILRELVDNGHILKNINLITSTESIQEASSVMGLSPNTASDYSIIHRGIMVFITGPVSEPVMLSVHWFNRSNRSDRSEEPDDVIII</sequence>
<evidence type="ECO:0000259" key="1">
    <source>
        <dbReference type="Pfam" id="PF25002"/>
    </source>
</evidence>
<evidence type="ECO:0000313" key="3">
    <source>
        <dbReference type="Proteomes" id="UP000436088"/>
    </source>
</evidence>
<dbReference type="EMBL" id="VEPZ02000196">
    <property type="protein sequence ID" value="KAE8731205.1"/>
    <property type="molecule type" value="Genomic_DNA"/>
</dbReference>
<proteinExistence type="predicted"/>
<comment type="caution">
    <text evidence="2">The sequence shown here is derived from an EMBL/GenBank/DDBJ whole genome shotgun (WGS) entry which is preliminary data.</text>
</comment>
<dbReference type="AlphaFoldDB" id="A0A6A3CNZ8"/>
<gene>
    <name evidence="2" type="ORF">F3Y22_tig00002840pilonHSYRG00650</name>
</gene>
<feature type="domain" description="DUF7780" evidence="1">
    <location>
        <begin position="1"/>
        <end position="109"/>
    </location>
</feature>
<dbReference type="Pfam" id="PF25002">
    <property type="entry name" value="DUF7780"/>
    <property type="match status" value="2"/>
</dbReference>
<reference evidence="2" key="1">
    <citation type="submission" date="2019-09" db="EMBL/GenBank/DDBJ databases">
        <title>Draft genome information of white flower Hibiscus syriacus.</title>
        <authorList>
            <person name="Kim Y.-M."/>
        </authorList>
    </citation>
    <scope>NUCLEOTIDE SEQUENCE [LARGE SCALE GENOMIC DNA]</scope>
    <source>
        <strain evidence="2">YM2019G1</strain>
    </source>
</reference>
<accession>A0A6A3CNZ8</accession>
<feature type="domain" description="DUF7780" evidence="1">
    <location>
        <begin position="124"/>
        <end position="176"/>
    </location>
</feature>
<organism evidence="2 3">
    <name type="scientific">Hibiscus syriacus</name>
    <name type="common">Rose of Sharon</name>
    <dbReference type="NCBI Taxonomy" id="106335"/>
    <lineage>
        <taxon>Eukaryota</taxon>
        <taxon>Viridiplantae</taxon>
        <taxon>Streptophyta</taxon>
        <taxon>Embryophyta</taxon>
        <taxon>Tracheophyta</taxon>
        <taxon>Spermatophyta</taxon>
        <taxon>Magnoliopsida</taxon>
        <taxon>eudicotyledons</taxon>
        <taxon>Gunneridae</taxon>
        <taxon>Pentapetalae</taxon>
        <taxon>rosids</taxon>
        <taxon>malvids</taxon>
        <taxon>Malvales</taxon>
        <taxon>Malvaceae</taxon>
        <taxon>Malvoideae</taxon>
        <taxon>Hibiscus</taxon>
    </lineage>
</organism>
<protein>
    <submittedName>
        <fullName evidence="2">Coatomer alpha subunit</fullName>
    </submittedName>
</protein>
<keyword evidence="3" id="KW-1185">Reference proteome</keyword>
<dbReference type="InterPro" id="IPR056682">
    <property type="entry name" value="DUF7780"/>
</dbReference>
<dbReference type="PANTHER" id="PTHR34960">
    <property type="entry name" value="EMB|CAB68146.1-RELATED"/>
    <property type="match status" value="1"/>
</dbReference>
<dbReference type="PANTHER" id="PTHR34960:SF1">
    <property type="entry name" value="EMB|CAB68146.1-RELATED"/>
    <property type="match status" value="1"/>
</dbReference>
<evidence type="ECO:0000313" key="2">
    <source>
        <dbReference type="EMBL" id="KAE8731205.1"/>
    </source>
</evidence>
<dbReference type="Proteomes" id="UP000436088">
    <property type="component" value="Unassembled WGS sequence"/>
</dbReference>
<name>A0A6A3CNZ8_HIBSY</name>